<dbReference type="GO" id="GO:0003677">
    <property type="term" value="F:DNA binding"/>
    <property type="evidence" value="ECO:0007669"/>
    <property type="project" value="UniProtKB-KW"/>
</dbReference>
<evidence type="ECO:0000313" key="8">
    <source>
        <dbReference type="EMBL" id="TGO62121.1"/>
    </source>
</evidence>
<dbReference type="Pfam" id="PF05460">
    <property type="entry name" value="ORC6"/>
    <property type="match status" value="1"/>
</dbReference>
<dbReference type="GO" id="GO:0006260">
    <property type="term" value="P:DNA replication"/>
    <property type="evidence" value="ECO:0007669"/>
    <property type="project" value="UniProtKB-KW"/>
</dbReference>
<feature type="compositionally biased region" description="Polar residues" evidence="6">
    <location>
        <begin position="109"/>
        <end position="123"/>
    </location>
</feature>
<evidence type="ECO:0000313" key="9">
    <source>
        <dbReference type="Proteomes" id="UP000297527"/>
    </source>
</evidence>
<feature type="region of interest" description="Disordered" evidence="6">
    <location>
        <begin position="96"/>
        <end position="149"/>
    </location>
</feature>
<feature type="region of interest" description="Disordered" evidence="6">
    <location>
        <begin position="274"/>
        <end position="297"/>
    </location>
</feature>
<feature type="domain" description="ORC6 first cyclin-like" evidence="7">
    <location>
        <begin position="9"/>
        <end position="94"/>
    </location>
</feature>
<feature type="compositionally biased region" description="Acidic residues" evidence="6">
    <location>
        <begin position="282"/>
        <end position="293"/>
    </location>
</feature>
<evidence type="ECO:0000256" key="2">
    <source>
        <dbReference type="ARBA" id="ARBA00010840"/>
    </source>
</evidence>
<gene>
    <name evidence="8" type="ORF">BCON_0022g00460</name>
</gene>
<evidence type="ECO:0000256" key="4">
    <source>
        <dbReference type="ARBA" id="ARBA00023125"/>
    </source>
</evidence>
<comment type="similarity">
    <text evidence="2">Belongs to the ORC6 family.</text>
</comment>
<keyword evidence="3" id="KW-0235">DNA replication</keyword>
<keyword evidence="5" id="KW-0539">Nucleus</keyword>
<dbReference type="InterPro" id="IPR008721">
    <property type="entry name" value="ORC6_cyclin_first"/>
</dbReference>
<organism evidence="8 9">
    <name type="scientific">Botryotinia convoluta</name>
    <dbReference type="NCBI Taxonomy" id="54673"/>
    <lineage>
        <taxon>Eukaryota</taxon>
        <taxon>Fungi</taxon>
        <taxon>Dikarya</taxon>
        <taxon>Ascomycota</taxon>
        <taxon>Pezizomycotina</taxon>
        <taxon>Leotiomycetes</taxon>
        <taxon>Helotiales</taxon>
        <taxon>Sclerotiniaceae</taxon>
        <taxon>Botryotinia</taxon>
    </lineage>
</organism>
<name>A0A4Z1IKH4_9HELO</name>
<keyword evidence="4" id="KW-0238">DNA-binding</keyword>
<comment type="caution">
    <text evidence="8">The sequence shown here is derived from an EMBL/GenBank/DDBJ whole genome shotgun (WGS) entry which is preliminary data.</text>
</comment>
<evidence type="ECO:0000256" key="6">
    <source>
        <dbReference type="SAM" id="MobiDB-lite"/>
    </source>
</evidence>
<comment type="subcellular location">
    <subcellularLocation>
        <location evidence="1">Nucleus</location>
    </subcellularLocation>
</comment>
<dbReference type="Proteomes" id="UP000297527">
    <property type="component" value="Unassembled WGS sequence"/>
</dbReference>
<dbReference type="EMBL" id="PQXN01000022">
    <property type="protein sequence ID" value="TGO62121.1"/>
    <property type="molecule type" value="Genomic_DNA"/>
</dbReference>
<dbReference type="AlphaFoldDB" id="A0A4Z1IKH4"/>
<sequence length="408" mass="46626">MNQATSQVLSNLIPRHSGTLPPELLALTSSLISQSRLRCSLSQEQEIGRTYACANLACERLKTTLNLPKIEPRPPLPPRVYKKLYAYIEDTLASTTPKKRARAEGNGIESGNATPSRKSSLAQTPKKRTPGHNDTPIKITLPQRSTPSKSKILASFRTPKKGLRYEKRDETKIPRWVGVIGRELCAKLGMKEATPHVLAGVESLIFWEEEKTRKGEEIMGRWPAMMMAVWSIVWGKLRTGEEVLSDEEFKEKRLETLRVLRLARGDEEVERKVGSGGWEGWDLPEEDEDDEEERSNAKHVNGWMAEICNKGCLEMDWYQNMVRADGSDDTEDDQEREDALDEIQRVRVREDEMRYGLGTMRQAKVDYLTEKKRAEYKVWKRNILAKIARLQKEGKNGNVMNIEASRRC</sequence>
<evidence type="ECO:0000256" key="1">
    <source>
        <dbReference type="ARBA" id="ARBA00004123"/>
    </source>
</evidence>
<evidence type="ECO:0000256" key="3">
    <source>
        <dbReference type="ARBA" id="ARBA00022705"/>
    </source>
</evidence>
<proteinExistence type="inferred from homology"/>
<dbReference type="OrthoDB" id="5367324at2759"/>
<evidence type="ECO:0000259" key="7">
    <source>
        <dbReference type="Pfam" id="PF05460"/>
    </source>
</evidence>
<accession>A0A4Z1IKH4</accession>
<keyword evidence="9" id="KW-1185">Reference proteome</keyword>
<reference evidence="8 9" key="1">
    <citation type="submission" date="2017-12" db="EMBL/GenBank/DDBJ databases">
        <title>Comparative genomics of Botrytis spp.</title>
        <authorList>
            <person name="Valero-Jimenez C.A."/>
            <person name="Tapia P."/>
            <person name="Veloso J."/>
            <person name="Silva-Moreno E."/>
            <person name="Staats M."/>
            <person name="Valdes J.H."/>
            <person name="Van Kan J.A.L."/>
        </authorList>
    </citation>
    <scope>NUCLEOTIDE SEQUENCE [LARGE SCALE GENOMIC DNA]</scope>
    <source>
        <strain evidence="8 9">MUCL11595</strain>
    </source>
</reference>
<protein>
    <recommendedName>
        <fullName evidence="7">ORC6 first cyclin-like domain-containing protein</fullName>
    </recommendedName>
</protein>
<evidence type="ECO:0000256" key="5">
    <source>
        <dbReference type="ARBA" id="ARBA00023242"/>
    </source>
</evidence>
<dbReference type="GO" id="GO:0005664">
    <property type="term" value="C:nuclear origin of replication recognition complex"/>
    <property type="evidence" value="ECO:0007669"/>
    <property type="project" value="InterPro"/>
</dbReference>